<protein>
    <submittedName>
        <fullName evidence="2">Uncharacterized protein</fullName>
    </submittedName>
</protein>
<reference evidence="2" key="1">
    <citation type="submission" date="2021-03" db="EMBL/GenBank/DDBJ databases">
        <authorList>
            <person name="Bekaert M."/>
        </authorList>
    </citation>
    <scope>NUCLEOTIDE SEQUENCE</scope>
</reference>
<feature type="transmembrane region" description="Helical" evidence="1">
    <location>
        <begin position="174"/>
        <end position="201"/>
    </location>
</feature>
<keyword evidence="1" id="KW-0812">Transmembrane</keyword>
<dbReference type="GO" id="GO:0006816">
    <property type="term" value="P:calcium ion transport"/>
    <property type="evidence" value="ECO:0007669"/>
    <property type="project" value="InterPro"/>
</dbReference>
<proteinExistence type="predicted"/>
<dbReference type="EMBL" id="CAJPWZ010001860">
    <property type="protein sequence ID" value="CAG2225794.1"/>
    <property type="molecule type" value="Genomic_DNA"/>
</dbReference>
<gene>
    <name evidence="2" type="ORF">MEDL_38894</name>
</gene>
<dbReference type="OrthoDB" id="300855at2759"/>
<dbReference type="Proteomes" id="UP000683360">
    <property type="component" value="Unassembled WGS sequence"/>
</dbReference>
<evidence type="ECO:0000256" key="1">
    <source>
        <dbReference type="SAM" id="Phobius"/>
    </source>
</evidence>
<keyword evidence="3" id="KW-1185">Reference proteome</keyword>
<name>A0A8S3SW21_MYTED</name>
<organism evidence="2 3">
    <name type="scientific">Mytilus edulis</name>
    <name type="common">Blue mussel</name>
    <dbReference type="NCBI Taxonomy" id="6550"/>
    <lineage>
        <taxon>Eukaryota</taxon>
        <taxon>Metazoa</taxon>
        <taxon>Spiralia</taxon>
        <taxon>Lophotrochozoa</taxon>
        <taxon>Mollusca</taxon>
        <taxon>Bivalvia</taxon>
        <taxon>Autobranchia</taxon>
        <taxon>Pteriomorphia</taxon>
        <taxon>Mytilida</taxon>
        <taxon>Mytiloidea</taxon>
        <taxon>Mytilidae</taxon>
        <taxon>Mytilinae</taxon>
        <taxon>Mytilus</taxon>
    </lineage>
</organism>
<evidence type="ECO:0000313" key="3">
    <source>
        <dbReference type="Proteomes" id="UP000683360"/>
    </source>
</evidence>
<dbReference type="PANTHER" id="PTHR45816:SF4">
    <property type="entry name" value="RYR_IP3R HOMOLOGY ASSOCIATED DOMAIN-CONTAINING PROTEIN"/>
    <property type="match status" value="1"/>
</dbReference>
<sequence length="215" mass="24619">MKLGSTFNQVAPVTDEPEVQIEYIQSSSPVTDVRGPNRVKLGSTFNQVAPVDEPEVQIEVYVLKKSIATLVRSLTEENPKDSDEDNAPAQGVQIATLSKEVMEYLDTPLFISTMTEAYQDMQNVLRDEIKDKFKYEVDRSSPSNKIRDFMDWASDIIHDIQYQRKIHSYPLARLLIKLWIPMNYMTVFLSFVIGVLVMIFWKDPLTTAGLSDSYR</sequence>
<comment type="caution">
    <text evidence="2">The sequence shown here is derived from an EMBL/GenBank/DDBJ whole genome shotgun (WGS) entry which is preliminary data.</text>
</comment>
<keyword evidence="1" id="KW-1133">Transmembrane helix</keyword>
<dbReference type="PANTHER" id="PTHR45816">
    <property type="entry name" value="MIR DOMAIN-CONTAINING PROTEIN"/>
    <property type="match status" value="1"/>
</dbReference>
<evidence type="ECO:0000313" key="2">
    <source>
        <dbReference type="EMBL" id="CAG2225794.1"/>
    </source>
</evidence>
<dbReference type="AlphaFoldDB" id="A0A8S3SW21"/>
<dbReference type="InterPro" id="IPR015925">
    <property type="entry name" value="Ryanodine_IP3_receptor"/>
</dbReference>
<accession>A0A8S3SW21</accession>
<keyword evidence="1" id="KW-0472">Membrane</keyword>